<name>A0A1D1UN51_RAMVA</name>
<evidence type="ECO:0000313" key="2">
    <source>
        <dbReference type="Proteomes" id="UP000186922"/>
    </source>
</evidence>
<protein>
    <submittedName>
        <fullName evidence="1">Uncharacterized protein</fullName>
    </submittedName>
</protein>
<dbReference type="Proteomes" id="UP000186922">
    <property type="component" value="Unassembled WGS sequence"/>
</dbReference>
<accession>A0A1D1UN51</accession>
<comment type="caution">
    <text evidence="1">The sequence shown here is derived from an EMBL/GenBank/DDBJ whole genome shotgun (WGS) entry which is preliminary data.</text>
</comment>
<organism evidence="1 2">
    <name type="scientific">Ramazzottius varieornatus</name>
    <name type="common">Water bear</name>
    <name type="synonym">Tardigrade</name>
    <dbReference type="NCBI Taxonomy" id="947166"/>
    <lineage>
        <taxon>Eukaryota</taxon>
        <taxon>Metazoa</taxon>
        <taxon>Ecdysozoa</taxon>
        <taxon>Tardigrada</taxon>
        <taxon>Eutardigrada</taxon>
        <taxon>Parachela</taxon>
        <taxon>Hypsibioidea</taxon>
        <taxon>Ramazzottiidae</taxon>
        <taxon>Ramazzottius</taxon>
    </lineage>
</organism>
<dbReference type="EMBL" id="BDGG01000001">
    <property type="protein sequence ID" value="GAU87773.1"/>
    <property type="molecule type" value="Genomic_DNA"/>
</dbReference>
<sequence length="128" mass="14943">MRPQDYRHSESLRQPVSFHFHLSRLFFRIKPRFLVCRFRSFEEKYGAKKPSAGWKEVTGKCGKDTTVGAAWRTKSTGGQRIFRTSHEYRREEVTAQVRGSLLVKPESLDGGAQLSPQARLQRPFLRFR</sequence>
<evidence type="ECO:0000313" key="1">
    <source>
        <dbReference type="EMBL" id="GAU87773.1"/>
    </source>
</evidence>
<reference evidence="1 2" key="1">
    <citation type="journal article" date="2016" name="Nat. Commun.">
        <title>Extremotolerant tardigrade genome and improved radiotolerance of human cultured cells by tardigrade-unique protein.</title>
        <authorList>
            <person name="Hashimoto T."/>
            <person name="Horikawa D.D."/>
            <person name="Saito Y."/>
            <person name="Kuwahara H."/>
            <person name="Kozuka-Hata H."/>
            <person name="Shin-I T."/>
            <person name="Minakuchi Y."/>
            <person name="Ohishi K."/>
            <person name="Motoyama A."/>
            <person name="Aizu T."/>
            <person name="Enomoto A."/>
            <person name="Kondo K."/>
            <person name="Tanaka S."/>
            <person name="Hara Y."/>
            <person name="Koshikawa S."/>
            <person name="Sagara H."/>
            <person name="Miura T."/>
            <person name="Yokobori S."/>
            <person name="Miyagawa K."/>
            <person name="Suzuki Y."/>
            <person name="Kubo T."/>
            <person name="Oyama M."/>
            <person name="Kohara Y."/>
            <person name="Fujiyama A."/>
            <person name="Arakawa K."/>
            <person name="Katayama T."/>
            <person name="Toyoda A."/>
            <person name="Kunieda T."/>
        </authorList>
    </citation>
    <scope>NUCLEOTIDE SEQUENCE [LARGE SCALE GENOMIC DNA]</scope>
    <source>
        <strain evidence="1 2">YOKOZUNA-1</strain>
    </source>
</reference>
<gene>
    <name evidence="1" type="primary">RvY_00571</name>
    <name evidence="1" type="synonym">RvY_00571.2</name>
    <name evidence="1" type="ORF">RvY_00571-2</name>
</gene>
<keyword evidence="2" id="KW-1185">Reference proteome</keyword>
<dbReference type="AlphaFoldDB" id="A0A1D1UN51"/>
<proteinExistence type="predicted"/>